<dbReference type="GeneID" id="97327451"/>
<comment type="caution">
    <text evidence="2">The sequence shown here is derived from an EMBL/GenBank/DDBJ whole genome shotgun (WGS) entry which is preliminary data.</text>
</comment>
<reference evidence="3" key="1">
    <citation type="submission" date="2023-07" db="EMBL/GenBank/DDBJ databases">
        <title>Genome-based characterization of strain KMM 296 and proposal for reclassification of Cobetia litoralis and Cobetia pacifica, and emended description of the species Cobetia amphilecti and Cobetia marina.</title>
        <authorList>
            <person name="Balabanova L."/>
            <person name="Nedashkovskaya O."/>
        </authorList>
    </citation>
    <scope>NUCLEOTIDE SEQUENCE [LARGE SCALE GENOMIC DNA]</scope>
    <source>
        <strain evidence="3">NRIC 0815</strain>
    </source>
</reference>
<evidence type="ECO:0000313" key="3">
    <source>
        <dbReference type="Proteomes" id="UP001229025"/>
    </source>
</evidence>
<gene>
    <name evidence="2" type="ORF">QLT01_13675</name>
</gene>
<dbReference type="Proteomes" id="UP001229025">
    <property type="component" value="Unassembled WGS sequence"/>
</dbReference>
<organism evidence="2 3">
    <name type="scientific">Cobetia amphilecti</name>
    <dbReference type="NCBI Taxonomy" id="1055104"/>
    <lineage>
        <taxon>Bacteria</taxon>
        <taxon>Pseudomonadati</taxon>
        <taxon>Pseudomonadota</taxon>
        <taxon>Gammaproteobacteria</taxon>
        <taxon>Oceanospirillales</taxon>
        <taxon>Halomonadaceae</taxon>
        <taxon>Cobetia</taxon>
    </lineage>
</organism>
<evidence type="ECO:0000313" key="2">
    <source>
        <dbReference type="EMBL" id="MDI5885399.1"/>
    </source>
</evidence>
<name>A0ABT6URR5_9GAMM</name>
<sequence length="116" mass="12677">MASVPLWLYTTAGCHLCARLEATLQALGADVTLTRVEIAFDAQLSERYATRIPVLASASGAEYSLADGEEVLPEWLRAQGVEQRLEQGVEITPPAEHDSATEPQSPALRNGRRFLR</sequence>
<dbReference type="RefSeq" id="WP_248380811.1">
    <property type="nucleotide sequence ID" value="NZ_CP136695.1"/>
</dbReference>
<dbReference type="Gene3D" id="3.40.30.10">
    <property type="entry name" value="Glutaredoxin"/>
    <property type="match status" value="1"/>
</dbReference>
<accession>A0ABT6URR5</accession>
<feature type="region of interest" description="Disordered" evidence="1">
    <location>
        <begin position="90"/>
        <end position="116"/>
    </location>
</feature>
<dbReference type="InterPro" id="IPR036249">
    <property type="entry name" value="Thioredoxin-like_sf"/>
</dbReference>
<keyword evidence="3" id="KW-1185">Reference proteome</keyword>
<dbReference type="Pfam" id="PF05768">
    <property type="entry name" value="Glrx-like"/>
    <property type="match status" value="1"/>
</dbReference>
<dbReference type="InterPro" id="IPR008554">
    <property type="entry name" value="Glutaredoxin-like"/>
</dbReference>
<dbReference type="EMBL" id="JASCSA010000011">
    <property type="protein sequence ID" value="MDI5885399.1"/>
    <property type="molecule type" value="Genomic_DNA"/>
</dbReference>
<evidence type="ECO:0000256" key="1">
    <source>
        <dbReference type="SAM" id="MobiDB-lite"/>
    </source>
</evidence>
<protein>
    <submittedName>
        <fullName evidence="2">Glutaredoxin family protein</fullName>
    </submittedName>
</protein>
<dbReference type="SUPFAM" id="SSF52833">
    <property type="entry name" value="Thioredoxin-like"/>
    <property type="match status" value="1"/>
</dbReference>
<proteinExistence type="predicted"/>